<dbReference type="Proteomes" id="UP001163603">
    <property type="component" value="Chromosome 3"/>
</dbReference>
<organism evidence="1 2">
    <name type="scientific">Pistacia integerrima</name>
    <dbReference type="NCBI Taxonomy" id="434235"/>
    <lineage>
        <taxon>Eukaryota</taxon>
        <taxon>Viridiplantae</taxon>
        <taxon>Streptophyta</taxon>
        <taxon>Embryophyta</taxon>
        <taxon>Tracheophyta</taxon>
        <taxon>Spermatophyta</taxon>
        <taxon>Magnoliopsida</taxon>
        <taxon>eudicotyledons</taxon>
        <taxon>Gunneridae</taxon>
        <taxon>Pentapetalae</taxon>
        <taxon>rosids</taxon>
        <taxon>malvids</taxon>
        <taxon>Sapindales</taxon>
        <taxon>Anacardiaceae</taxon>
        <taxon>Pistacia</taxon>
    </lineage>
</organism>
<evidence type="ECO:0000313" key="1">
    <source>
        <dbReference type="EMBL" id="KAJ0046517.1"/>
    </source>
</evidence>
<proteinExistence type="predicted"/>
<name>A0ACC0Z5E1_9ROSI</name>
<gene>
    <name evidence="1" type="ORF">Pint_03838</name>
</gene>
<reference evidence="2" key="1">
    <citation type="journal article" date="2023" name="G3 (Bethesda)">
        <title>Genome assembly and association tests identify interacting loci associated with vigor, precocity, and sex in interspecific pistachio rootstocks.</title>
        <authorList>
            <person name="Palmer W."/>
            <person name="Jacygrad E."/>
            <person name="Sagayaradj S."/>
            <person name="Cavanaugh K."/>
            <person name="Han R."/>
            <person name="Bertier L."/>
            <person name="Beede B."/>
            <person name="Kafkas S."/>
            <person name="Golino D."/>
            <person name="Preece J."/>
            <person name="Michelmore R."/>
        </authorList>
    </citation>
    <scope>NUCLEOTIDE SEQUENCE [LARGE SCALE GENOMIC DNA]</scope>
</reference>
<keyword evidence="2" id="KW-1185">Reference proteome</keyword>
<sequence length="85" mass="9279">MDPISIDSFARFIRTRFQRLDILVNNAGISGAIFDTEAFISLNLKSGESDSVNPGFVRTDLSHNLGQFTVEEGARGPVMLAFEAS</sequence>
<comment type="caution">
    <text evidence="1">The sequence shown here is derived from an EMBL/GenBank/DDBJ whole genome shotgun (WGS) entry which is preliminary data.</text>
</comment>
<evidence type="ECO:0000313" key="2">
    <source>
        <dbReference type="Proteomes" id="UP001163603"/>
    </source>
</evidence>
<protein>
    <submittedName>
        <fullName evidence="1">Uncharacterized protein</fullName>
    </submittedName>
</protein>
<dbReference type="EMBL" id="CM047738">
    <property type="protein sequence ID" value="KAJ0046517.1"/>
    <property type="molecule type" value="Genomic_DNA"/>
</dbReference>
<accession>A0ACC0Z5E1</accession>